<name>A0A6I6JFD3_9BACT</name>
<dbReference type="CDD" id="cd11709">
    <property type="entry name" value="SPRY"/>
    <property type="match status" value="1"/>
</dbReference>
<dbReference type="Proteomes" id="UP000428328">
    <property type="component" value="Chromosome"/>
</dbReference>
<dbReference type="InterPro" id="IPR001870">
    <property type="entry name" value="B30.2/SPRY"/>
</dbReference>
<evidence type="ECO:0000313" key="3">
    <source>
        <dbReference type="Proteomes" id="UP000428328"/>
    </source>
</evidence>
<keyword evidence="3" id="KW-1185">Reference proteome</keyword>
<organism evidence="2 3">
    <name type="scientific">Pseudodesulfovibrio cashew</name>
    <dbReference type="NCBI Taxonomy" id="2678688"/>
    <lineage>
        <taxon>Bacteria</taxon>
        <taxon>Pseudomonadati</taxon>
        <taxon>Thermodesulfobacteriota</taxon>
        <taxon>Desulfovibrionia</taxon>
        <taxon>Desulfovibrionales</taxon>
        <taxon>Desulfovibrionaceae</taxon>
    </lineage>
</organism>
<feature type="domain" description="B30.2/SPRY" evidence="1">
    <location>
        <begin position="170"/>
        <end position="364"/>
    </location>
</feature>
<dbReference type="InterPro" id="IPR013320">
    <property type="entry name" value="ConA-like_dom_sf"/>
</dbReference>
<evidence type="ECO:0000259" key="1">
    <source>
        <dbReference type="PROSITE" id="PS50188"/>
    </source>
</evidence>
<dbReference type="Gene3D" id="2.60.120.920">
    <property type="match status" value="1"/>
</dbReference>
<proteinExistence type="predicted"/>
<dbReference type="InterPro" id="IPR055906">
    <property type="entry name" value="DUF7483"/>
</dbReference>
<reference evidence="2 3" key="1">
    <citation type="submission" date="2019-11" db="EMBL/GenBank/DDBJ databases">
        <authorList>
            <person name="Zheng R.K."/>
            <person name="Sun C.M."/>
        </authorList>
    </citation>
    <scope>NUCLEOTIDE SEQUENCE [LARGE SCALE GENOMIC DNA]</scope>
    <source>
        <strain evidence="2 3">SRB007</strain>
    </source>
</reference>
<dbReference type="KEGG" id="psel:GM415_06165"/>
<sequence length="698" mass="74619">MALTPKETLPGNNSAVFPMKIAQSALIESTFSSTGAVTEDATIALGWKPTDSVTAPLCDETGHYLLTIRKQGDAITIWKQGAQIATLSYATVGGATYAQLLQNVLTAIAGSHYGYYSRVVVIEQALDYAVFLEQSELVTGLWTPKSLGALAPHTLLTFGDSANLGQDGSGNGNHWTITGTQTTDTPTNNHATLNPMVGYPSTHTGYNAPGFSGGNTTATASGGGTYNCCLSSMPLPDTGKWAWEWEIISFTDSVVLTLVQHLYGTWIDAFVGNWVWRVNNFTAVYTDFDGTTPVSNTSWGTATGDVVRVEVDMDTKTVEFFNNDESQGSFTWSMAHGPLFPAVCLESDSNPDNAVRFNSGATGFNHTPTVGFKALCAANLEVPVIRSESVADIVLREGTGASAAVSSLEFQPDFVLIKDRDTARSWGAFDSKRGTEKALFMDLTDIETIKTGSLTAFNTDGYSLGDQTLTNAAGCSFLDLCIAENTDQGFEIISYTGNSVVGRQVAHSLGRKPGLVIIKSTTNSQKWIAYHHGLGATQGLYVNETAAAQTATSFWNDTEPTTTTITLGDHYGVNYSGAGYIAYLFAESDIFKIFGFIGNSLADGPFINLGGRPKLVLLKNTEGSGGSWMLYNAATEPTNPVDTQLLPNGANVETDYAEDVMFTANGLKLANIKYDSNEDGSLVIGFAILESTNYNNAY</sequence>
<dbReference type="InterPro" id="IPR003877">
    <property type="entry name" value="SPRY_dom"/>
</dbReference>
<gene>
    <name evidence="2" type="ORF">GM415_06165</name>
</gene>
<dbReference type="PROSITE" id="PS50188">
    <property type="entry name" value="B302_SPRY"/>
    <property type="match status" value="1"/>
</dbReference>
<dbReference type="SUPFAM" id="SSF49899">
    <property type="entry name" value="Concanavalin A-like lectins/glucanases"/>
    <property type="match status" value="1"/>
</dbReference>
<dbReference type="Pfam" id="PF00622">
    <property type="entry name" value="SPRY"/>
    <property type="match status" value="1"/>
</dbReference>
<protein>
    <recommendedName>
        <fullName evidence="1">B30.2/SPRY domain-containing protein</fullName>
    </recommendedName>
</protein>
<dbReference type="EMBL" id="CP046400">
    <property type="protein sequence ID" value="QGY39718.1"/>
    <property type="molecule type" value="Genomic_DNA"/>
</dbReference>
<evidence type="ECO:0000313" key="2">
    <source>
        <dbReference type="EMBL" id="QGY39718.1"/>
    </source>
</evidence>
<dbReference type="Pfam" id="PF24299">
    <property type="entry name" value="DUF7483"/>
    <property type="match status" value="1"/>
</dbReference>
<dbReference type="AlphaFoldDB" id="A0A6I6JFD3"/>
<accession>A0A6I6JFD3</accession>
<dbReference type="InterPro" id="IPR043136">
    <property type="entry name" value="B30.2/SPRY_sf"/>
</dbReference>
<dbReference type="RefSeq" id="WP_158946943.1">
    <property type="nucleotide sequence ID" value="NZ_CP046400.1"/>
</dbReference>